<dbReference type="InterPro" id="IPR036737">
    <property type="entry name" value="OmpA-like_sf"/>
</dbReference>
<organism evidence="6 7">
    <name type="scientific">Citrobacter enshiensis</name>
    <dbReference type="NCBI Taxonomy" id="2971264"/>
    <lineage>
        <taxon>Bacteria</taxon>
        <taxon>Pseudomonadati</taxon>
        <taxon>Pseudomonadota</taxon>
        <taxon>Gammaproteobacteria</taxon>
        <taxon>Enterobacterales</taxon>
        <taxon>Enterobacteriaceae</taxon>
        <taxon>Citrobacter</taxon>
    </lineage>
</organism>
<dbReference type="PRINTS" id="PR01021">
    <property type="entry name" value="OMPADOMAIN"/>
</dbReference>
<feature type="domain" description="OmpA-like" evidence="5">
    <location>
        <begin position="44"/>
        <end position="161"/>
    </location>
</feature>
<dbReference type="CDD" id="cd07185">
    <property type="entry name" value="OmpA_C-like"/>
    <property type="match status" value="1"/>
</dbReference>
<sequence length="161" mass="17532">MMKRLFSPLILATLILTGCQAQPQGKFTPEQIAAMKSYGFTESAGDWSLGLSDTILFDKNDYKLRPESQKQIQGMASRLASTGLNHARLDGHTDNYGEDSYNEALSLKRANVVADAWAEGANVPRTNLTTQGLGKKYPVASNQTAKGRAENRRVAVVISTP</sequence>
<dbReference type="PROSITE" id="PS51257">
    <property type="entry name" value="PROKAR_LIPOPROTEIN"/>
    <property type="match status" value="1"/>
</dbReference>
<dbReference type="EMBL" id="JAUJYW010000005">
    <property type="protein sequence ID" value="MDN8600693.1"/>
    <property type="molecule type" value="Genomic_DNA"/>
</dbReference>
<dbReference type="Gene3D" id="3.30.1330.60">
    <property type="entry name" value="OmpA-like domain"/>
    <property type="match status" value="1"/>
</dbReference>
<dbReference type="PANTHER" id="PTHR30329">
    <property type="entry name" value="STATOR ELEMENT OF FLAGELLAR MOTOR COMPLEX"/>
    <property type="match status" value="1"/>
</dbReference>
<evidence type="ECO:0000256" key="4">
    <source>
        <dbReference type="SAM" id="SignalP"/>
    </source>
</evidence>
<dbReference type="InterPro" id="IPR050330">
    <property type="entry name" value="Bact_OuterMem_StrucFunc"/>
</dbReference>
<dbReference type="Pfam" id="PF00691">
    <property type="entry name" value="OmpA"/>
    <property type="match status" value="1"/>
</dbReference>
<dbReference type="PROSITE" id="PS51123">
    <property type="entry name" value="OMPA_2"/>
    <property type="match status" value="1"/>
</dbReference>
<dbReference type="InterPro" id="IPR006665">
    <property type="entry name" value="OmpA-like"/>
</dbReference>
<evidence type="ECO:0000256" key="3">
    <source>
        <dbReference type="PROSITE-ProRule" id="PRU00473"/>
    </source>
</evidence>
<evidence type="ECO:0000313" key="6">
    <source>
        <dbReference type="EMBL" id="MDN8600693.1"/>
    </source>
</evidence>
<name>A0ABT8PXD9_9ENTR</name>
<dbReference type="Proteomes" id="UP001174867">
    <property type="component" value="Unassembled WGS sequence"/>
</dbReference>
<dbReference type="PANTHER" id="PTHR30329:SF17">
    <property type="entry name" value="LIPOPROTEIN YFIB-RELATED"/>
    <property type="match status" value="1"/>
</dbReference>
<dbReference type="SUPFAM" id="SSF103088">
    <property type="entry name" value="OmpA-like"/>
    <property type="match status" value="1"/>
</dbReference>
<dbReference type="NCBIfam" id="NF007424">
    <property type="entry name" value="PRK09967.1"/>
    <property type="match status" value="1"/>
</dbReference>
<proteinExistence type="predicted"/>
<evidence type="ECO:0000256" key="2">
    <source>
        <dbReference type="ARBA" id="ARBA00023136"/>
    </source>
</evidence>
<comment type="subcellular location">
    <subcellularLocation>
        <location evidence="1">Cell outer membrane</location>
    </subcellularLocation>
</comment>
<evidence type="ECO:0000313" key="7">
    <source>
        <dbReference type="Proteomes" id="UP001174867"/>
    </source>
</evidence>
<feature type="chain" id="PRO_5046280259" evidence="4">
    <location>
        <begin position="22"/>
        <end position="161"/>
    </location>
</feature>
<gene>
    <name evidence="6" type="ORF">Q0A17_14960</name>
</gene>
<comment type="caution">
    <text evidence="6">The sequence shown here is derived from an EMBL/GenBank/DDBJ whole genome shotgun (WGS) entry which is preliminary data.</text>
</comment>
<evidence type="ECO:0000256" key="1">
    <source>
        <dbReference type="ARBA" id="ARBA00004442"/>
    </source>
</evidence>
<protein>
    <submittedName>
        <fullName evidence="6">OmpA family protein</fullName>
    </submittedName>
</protein>
<reference evidence="6 7" key="1">
    <citation type="submission" date="2023-07" db="EMBL/GenBank/DDBJ databases">
        <title>Citrobacter selenititolerans sp. nov., isolated from seleniferous soil.</title>
        <authorList>
            <person name="Zhang S."/>
            <person name="Li K."/>
            <person name="Peng J."/>
            <person name="Wang H."/>
            <person name="Sun J."/>
            <person name="Guo Y."/>
        </authorList>
    </citation>
    <scope>NUCLEOTIDE SEQUENCE [LARGE SCALE GENOMIC DNA]</scope>
    <source>
        <strain evidence="6 7">S2-9</strain>
    </source>
</reference>
<keyword evidence="4" id="KW-0732">Signal</keyword>
<keyword evidence="2 3" id="KW-0472">Membrane</keyword>
<keyword evidence="7" id="KW-1185">Reference proteome</keyword>
<evidence type="ECO:0000259" key="5">
    <source>
        <dbReference type="PROSITE" id="PS51123"/>
    </source>
</evidence>
<feature type="signal peptide" evidence="4">
    <location>
        <begin position="1"/>
        <end position="21"/>
    </location>
</feature>
<accession>A0ABT8PXD9</accession>
<dbReference type="InterPro" id="IPR006664">
    <property type="entry name" value="OMP_bac"/>
</dbReference>
<dbReference type="RefSeq" id="WP_301699802.1">
    <property type="nucleotide sequence ID" value="NZ_JAUJYW010000005.1"/>
</dbReference>